<dbReference type="PROSITE" id="PS50977">
    <property type="entry name" value="HTH_TETR_2"/>
    <property type="match status" value="1"/>
</dbReference>
<dbReference type="InterPro" id="IPR049484">
    <property type="entry name" value="Rv0078-like_C"/>
</dbReference>
<feature type="DNA-binding region" description="H-T-H motif" evidence="4">
    <location>
        <begin position="30"/>
        <end position="49"/>
    </location>
</feature>
<dbReference type="Gene3D" id="1.10.357.10">
    <property type="entry name" value="Tetracycline Repressor, domain 2"/>
    <property type="match status" value="1"/>
</dbReference>
<name>A0ABU0IXH9_9CAUL</name>
<dbReference type="PANTHER" id="PTHR30055">
    <property type="entry name" value="HTH-TYPE TRANSCRIPTIONAL REGULATOR RUTR"/>
    <property type="match status" value="1"/>
</dbReference>
<evidence type="ECO:0000259" key="5">
    <source>
        <dbReference type="PROSITE" id="PS50977"/>
    </source>
</evidence>
<dbReference type="PRINTS" id="PR00455">
    <property type="entry name" value="HTHTETR"/>
</dbReference>
<comment type="caution">
    <text evidence="6">The sequence shown here is derived from an EMBL/GenBank/DDBJ whole genome shotgun (WGS) entry which is preliminary data.</text>
</comment>
<evidence type="ECO:0000256" key="3">
    <source>
        <dbReference type="ARBA" id="ARBA00023163"/>
    </source>
</evidence>
<keyword evidence="1" id="KW-0805">Transcription regulation</keyword>
<keyword evidence="2 4" id="KW-0238">DNA-binding</keyword>
<evidence type="ECO:0000256" key="2">
    <source>
        <dbReference type="ARBA" id="ARBA00023125"/>
    </source>
</evidence>
<sequence>MSTQPALTNRDRLIAQARRLFSEHGFAAVSVDEVAAAAGLTKGAVYYQFKDKTDLFRAACEAVLADVRWQVDAATMSGGTHALDEIVTGGDKWLDIYETPEVRQMLLIDGPAVLGVEAWMALQEPVGIALIAHALGHLVDAGLLPQAQVAALAHMLFGSFVQATLRIAVAADPQAASREVRAAMRTLTSGLLAGRPA</sequence>
<keyword evidence="3" id="KW-0804">Transcription</keyword>
<protein>
    <submittedName>
        <fullName evidence="6">AcrR family transcriptional regulator</fullName>
    </submittedName>
</protein>
<dbReference type="SUPFAM" id="SSF46689">
    <property type="entry name" value="Homeodomain-like"/>
    <property type="match status" value="1"/>
</dbReference>
<dbReference type="RefSeq" id="WP_307351906.1">
    <property type="nucleotide sequence ID" value="NZ_JAUSVS010000009.1"/>
</dbReference>
<dbReference type="Proteomes" id="UP001228905">
    <property type="component" value="Unassembled WGS sequence"/>
</dbReference>
<evidence type="ECO:0000313" key="6">
    <source>
        <dbReference type="EMBL" id="MDQ0466080.1"/>
    </source>
</evidence>
<dbReference type="InterPro" id="IPR001647">
    <property type="entry name" value="HTH_TetR"/>
</dbReference>
<accession>A0ABU0IXH9</accession>
<evidence type="ECO:0000256" key="4">
    <source>
        <dbReference type="PROSITE-ProRule" id="PRU00335"/>
    </source>
</evidence>
<dbReference type="PANTHER" id="PTHR30055:SF234">
    <property type="entry name" value="HTH-TYPE TRANSCRIPTIONAL REGULATOR BETI"/>
    <property type="match status" value="1"/>
</dbReference>
<feature type="domain" description="HTH tetR-type" evidence="5">
    <location>
        <begin position="7"/>
        <end position="67"/>
    </location>
</feature>
<reference evidence="6 7" key="1">
    <citation type="submission" date="2023-07" db="EMBL/GenBank/DDBJ databases">
        <title>Genomic Encyclopedia of Type Strains, Phase IV (KMG-IV): sequencing the most valuable type-strain genomes for metagenomic binning, comparative biology and taxonomic classification.</title>
        <authorList>
            <person name="Goeker M."/>
        </authorList>
    </citation>
    <scope>NUCLEOTIDE SEQUENCE [LARGE SCALE GENOMIC DNA]</scope>
    <source>
        <strain evidence="6 7">DSM 18695</strain>
    </source>
</reference>
<dbReference type="Pfam" id="PF00440">
    <property type="entry name" value="TetR_N"/>
    <property type="match status" value="1"/>
</dbReference>
<dbReference type="EMBL" id="JAUSVS010000009">
    <property type="protein sequence ID" value="MDQ0466080.1"/>
    <property type="molecule type" value="Genomic_DNA"/>
</dbReference>
<proteinExistence type="predicted"/>
<evidence type="ECO:0000256" key="1">
    <source>
        <dbReference type="ARBA" id="ARBA00023015"/>
    </source>
</evidence>
<keyword evidence="7" id="KW-1185">Reference proteome</keyword>
<organism evidence="6 7">
    <name type="scientific">Caulobacter ginsengisoli</name>
    <dbReference type="NCBI Taxonomy" id="400775"/>
    <lineage>
        <taxon>Bacteria</taxon>
        <taxon>Pseudomonadati</taxon>
        <taxon>Pseudomonadota</taxon>
        <taxon>Alphaproteobacteria</taxon>
        <taxon>Caulobacterales</taxon>
        <taxon>Caulobacteraceae</taxon>
        <taxon>Caulobacter</taxon>
    </lineage>
</organism>
<gene>
    <name evidence="6" type="ORF">QO010_003873</name>
</gene>
<dbReference type="Pfam" id="PF21351">
    <property type="entry name" value="TetR_C_41"/>
    <property type="match status" value="1"/>
</dbReference>
<dbReference type="InterPro" id="IPR050109">
    <property type="entry name" value="HTH-type_TetR-like_transc_reg"/>
</dbReference>
<evidence type="ECO:0000313" key="7">
    <source>
        <dbReference type="Proteomes" id="UP001228905"/>
    </source>
</evidence>
<dbReference type="InterPro" id="IPR009057">
    <property type="entry name" value="Homeodomain-like_sf"/>
</dbReference>